<protein>
    <submittedName>
        <fullName evidence="10">Ribonuclease J</fullName>
    </submittedName>
</protein>
<keyword evidence="7" id="KW-0269">Exonuclease</keyword>
<sequence length="548" mass="61817">MSKIKIFALGGLNEDGKNMYVVEVDKDIFVFDAGLKYADDKMLGVDYIIPNYDYIKDNIKRVKGVFITHGHDNYMGALCDILKEVPELKIYGTKFTLEIIKDELESDGIKSNNLIEITPHKKIDFGKNSIFPITVTYMIPDAVGYVLYTPDGAIFYTGNFVFDPTMLGPYKMDIGKLAYVGKQGVLCLLSESLYAEKKGFTSPNHRAADAISEVINNHDGRILLNIDQTQIYRVQELFNEIKHTKRNVVILGKRMEQNILKAINMKYVNFDAKRICSIKHVNDEGIIVIISDERERPFSNLKRIVRGYDKFVTITDKDTFVLVSPIDDGMEGTATKILDTLARIGVDTIVLDKRNYLSHHASSEDLMLMIDLMKPKYYMPVIGEYRQQVANANAAKQIGMRCDHILLKLNGDVAYFENGELVDNDMKVPVDDILIDGLSAGDVGDLVIKDRELLSDNGIVIITATLDRKTKEILAGPEVLTKGFVYVRDNIDLIKEVAKISEEVINKNVKGNYVDFNKVKSGIRDKVGKYLYEETECKPMVIIVIGEV</sequence>
<keyword evidence="1" id="KW-0963">Cytoplasm</keyword>
<reference evidence="10" key="2">
    <citation type="journal article" date="2021" name="PeerJ">
        <title>Extensive microbial diversity within the chicken gut microbiome revealed by metagenomics and culture.</title>
        <authorList>
            <person name="Gilroy R."/>
            <person name="Ravi A."/>
            <person name="Getino M."/>
            <person name="Pursley I."/>
            <person name="Horton D.L."/>
            <person name="Alikhan N.F."/>
            <person name="Baker D."/>
            <person name="Gharbi K."/>
            <person name="Hall N."/>
            <person name="Watson M."/>
            <person name="Adriaenssens E.M."/>
            <person name="Foster-Nyarko E."/>
            <person name="Jarju S."/>
            <person name="Secka A."/>
            <person name="Antonio M."/>
            <person name="Oren A."/>
            <person name="Chaudhuri R.R."/>
            <person name="La Ragione R."/>
            <person name="Hildebrand F."/>
            <person name="Pallen M.J."/>
        </authorList>
    </citation>
    <scope>NUCLEOTIDE SEQUENCE</scope>
    <source>
        <strain evidence="10">CHK147-3167</strain>
    </source>
</reference>
<dbReference type="Proteomes" id="UP000886786">
    <property type="component" value="Unassembled WGS sequence"/>
</dbReference>
<dbReference type="Gene3D" id="3.10.20.580">
    <property type="match status" value="1"/>
</dbReference>
<name>A0A9D1CY56_9FIRM</name>
<dbReference type="AlphaFoldDB" id="A0A9D1CY56"/>
<evidence type="ECO:0000256" key="8">
    <source>
        <dbReference type="ARBA" id="ARBA00022884"/>
    </source>
</evidence>
<feature type="domain" description="Metallo-beta-lactamase" evidence="9">
    <location>
        <begin position="16"/>
        <end position="218"/>
    </location>
</feature>
<evidence type="ECO:0000313" key="10">
    <source>
        <dbReference type="EMBL" id="HIQ90392.1"/>
    </source>
</evidence>
<keyword evidence="8" id="KW-0694">RNA-binding</keyword>
<evidence type="ECO:0000256" key="3">
    <source>
        <dbReference type="ARBA" id="ARBA00022722"/>
    </source>
</evidence>
<evidence type="ECO:0000256" key="2">
    <source>
        <dbReference type="ARBA" id="ARBA00022552"/>
    </source>
</evidence>
<reference evidence="10" key="1">
    <citation type="submission" date="2020-10" db="EMBL/GenBank/DDBJ databases">
        <authorList>
            <person name="Gilroy R."/>
        </authorList>
    </citation>
    <scope>NUCLEOTIDE SEQUENCE</scope>
    <source>
        <strain evidence="10">CHK147-3167</strain>
    </source>
</reference>
<dbReference type="InterPro" id="IPR001279">
    <property type="entry name" value="Metallo-B-lactamas"/>
</dbReference>
<keyword evidence="3" id="KW-0540">Nuclease</keyword>
<dbReference type="GO" id="GO:0046872">
    <property type="term" value="F:metal ion binding"/>
    <property type="evidence" value="ECO:0007669"/>
    <property type="project" value="UniProtKB-KW"/>
</dbReference>
<evidence type="ECO:0000256" key="4">
    <source>
        <dbReference type="ARBA" id="ARBA00022723"/>
    </source>
</evidence>
<dbReference type="PANTHER" id="PTHR43694:SF4">
    <property type="entry name" value="RIBONUCLEASE J 2"/>
    <property type="match status" value="1"/>
</dbReference>
<dbReference type="InterPro" id="IPR004613">
    <property type="entry name" value="RNase_J"/>
</dbReference>
<gene>
    <name evidence="10" type="ORF">IAB27_02035</name>
</gene>
<dbReference type="GO" id="GO:0003723">
    <property type="term" value="F:RNA binding"/>
    <property type="evidence" value="ECO:0007669"/>
    <property type="project" value="UniProtKB-KW"/>
</dbReference>
<dbReference type="SUPFAM" id="SSF56281">
    <property type="entry name" value="Metallo-hydrolase/oxidoreductase"/>
    <property type="match status" value="1"/>
</dbReference>
<evidence type="ECO:0000259" key="9">
    <source>
        <dbReference type="SMART" id="SM00849"/>
    </source>
</evidence>
<dbReference type="InterPro" id="IPR011108">
    <property type="entry name" value="RMMBL"/>
</dbReference>
<dbReference type="CDD" id="cd07714">
    <property type="entry name" value="RNaseJ_MBL-fold"/>
    <property type="match status" value="1"/>
</dbReference>
<dbReference type="PANTHER" id="PTHR43694">
    <property type="entry name" value="RIBONUCLEASE J"/>
    <property type="match status" value="1"/>
</dbReference>
<keyword evidence="2" id="KW-0698">rRNA processing</keyword>
<dbReference type="EMBL" id="DVFV01000040">
    <property type="protein sequence ID" value="HIQ90392.1"/>
    <property type="molecule type" value="Genomic_DNA"/>
</dbReference>
<keyword evidence="5" id="KW-0378">Hydrolase</keyword>
<proteinExistence type="predicted"/>
<dbReference type="Pfam" id="PF00753">
    <property type="entry name" value="Lactamase_B"/>
    <property type="match status" value="1"/>
</dbReference>
<dbReference type="Pfam" id="PF22505">
    <property type="entry name" value="RNase_J_b_CASP"/>
    <property type="match status" value="1"/>
</dbReference>
<dbReference type="InterPro" id="IPR041636">
    <property type="entry name" value="RNase_J_C"/>
</dbReference>
<dbReference type="Pfam" id="PF07521">
    <property type="entry name" value="RMMBL"/>
    <property type="match status" value="1"/>
</dbReference>
<keyword evidence="6" id="KW-0862">Zinc</keyword>
<dbReference type="Gene3D" id="3.40.50.10710">
    <property type="entry name" value="Metallo-hydrolase/oxidoreductase"/>
    <property type="match status" value="1"/>
</dbReference>
<dbReference type="InterPro" id="IPR055132">
    <property type="entry name" value="RNase_J_b_CASP"/>
</dbReference>
<evidence type="ECO:0000313" key="11">
    <source>
        <dbReference type="Proteomes" id="UP000886786"/>
    </source>
</evidence>
<dbReference type="GO" id="GO:0004527">
    <property type="term" value="F:exonuclease activity"/>
    <property type="evidence" value="ECO:0007669"/>
    <property type="project" value="UniProtKB-KW"/>
</dbReference>
<dbReference type="Pfam" id="PF17770">
    <property type="entry name" value="RNase_J_C"/>
    <property type="match status" value="1"/>
</dbReference>
<evidence type="ECO:0000256" key="7">
    <source>
        <dbReference type="ARBA" id="ARBA00022839"/>
    </source>
</evidence>
<dbReference type="NCBIfam" id="TIGR00649">
    <property type="entry name" value="MG423"/>
    <property type="match status" value="1"/>
</dbReference>
<accession>A0A9D1CY56</accession>
<keyword evidence="4" id="KW-0479">Metal-binding</keyword>
<dbReference type="SMART" id="SM00849">
    <property type="entry name" value="Lactamase_B"/>
    <property type="match status" value="1"/>
</dbReference>
<dbReference type="InterPro" id="IPR036866">
    <property type="entry name" value="RibonucZ/Hydroxyglut_hydro"/>
</dbReference>
<dbReference type="GO" id="GO:0006364">
    <property type="term" value="P:rRNA processing"/>
    <property type="evidence" value="ECO:0007669"/>
    <property type="project" value="UniProtKB-KW"/>
</dbReference>
<evidence type="ECO:0000256" key="6">
    <source>
        <dbReference type="ARBA" id="ARBA00022833"/>
    </source>
</evidence>
<dbReference type="Gene3D" id="3.60.15.10">
    <property type="entry name" value="Ribonuclease Z/Hydroxyacylglutathione hydrolase-like"/>
    <property type="match status" value="1"/>
</dbReference>
<organism evidence="10 11">
    <name type="scientific">Candidatus Coprosoma intestinipullorum</name>
    <dbReference type="NCBI Taxonomy" id="2840752"/>
    <lineage>
        <taxon>Bacteria</taxon>
        <taxon>Bacillati</taxon>
        <taxon>Bacillota</taxon>
        <taxon>Bacillota incertae sedis</taxon>
        <taxon>Candidatus Coprosoma</taxon>
    </lineage>
</organism>
<dbReference type="InterPro" id="IPR042173">
    <property type="entry name" value="RNase_J_2"/>
</dbReference>
<evidence type="ECO:0000256" key="1">
    <source>
        <dbReference type="ARBA" id="ARBA00022490"/>
    </source>
</evidence>
<comment type="caution">
    <text evidence="10">The sequence shown here is derived from an EMBL/GenBank/DDBJ whole genome shotgun (WGS) entry which is preliminary data.</text>
</comment>
<evidence type="ECO:0000256" key="5">
    <source>
        <dbReference type="ARBA" id="ARBA00022801"/>
    </source>
</evidence>